<name>A0A914XDJ2_9BILA</name>
<reference evidence="3" key="1">
    <citation type="submission" date="2022-11" db="UniProtKB">
        <authorList>
            <consortium name="WormBaseParasite"/>
        </authorList>
    </citation>
    <scope>IDENTIFICATION</scope>
</reference>
<proteinExistence type="predicted"/>
<evidence type="ECO:0000256" key="1">
    <source>
        <dbReference type="SAM" id="MobiDB-lite"/>
    </source>
</evidence>
<evidence type="ECO:0000313" key="3">
    <source>
        <dbReference type="WBParaSite" id="PSAMB.scaffold716size42884.g8294.t1"/>
    </source>
</evidence>
<evidence type="ECO:0000313" key="2">
    <source>
        <dbReference type="Proteomes" id="UP000887566"/>
    </source>
</evidence>
<dbReference type="Proteomes" id="UP000887566">
    <property type="component" value="Unplaced"/>
</dbReference>
<keyword evidence="2" id="KW-1185">Reference proteome</keyword>
<feature type="region of interest" description="Disordered" evidence="1">
    <location>
        <begin position="1"/>
        <end position="34"/>
    </location>
</feature>
<sequence length="97" mass="10157">MAAAQAIGGAADQSVSEKGDDVDAPTNRRTGDSAAVVTARTALARWRLLHRLVLGHPAAFPTCECRPSVGKCESSSALDLRRGRRPAFCLPNLGANT</sequence>
<organism evidence="2 3">
    <name type="scientific">Plectus sambesii</name>
    <dbReference type="NCBI Taxonomy" id="2011161"/>
    <lineage>
        <taxon>Eukaryota</taxon>
        <taxon>Metazoa</taxon>
        <taxon>Ecdysozoa</taxon>
        <taxon>Nematoda</taxon>
        <taxon>Chromadorea</taxon>
        <taxon>Plectida</taxon>
        <taxon>Plectina</taxon>
        <taxon>Plectoidea</taxon>
        <taxon>Plectidae</taxon>
        <taxon>Plectus</taxon>
    </lineage>
</organism>
<accession>A0A914XDJ2</accession>
<dbReference type="WBParaSite" id="PSAMB.scaffold716size42884.g8294.t1">
    <property type="protein sequence ID" value="PSAMB.scaffold716size42884.g8294.t1"/>
    <property type="gene ID" value="PSAMB.scaffold716size42884.g8294"/>
</dbReference>
<protein>
    <submittedName>
        <fullName evidence="3">Uncharacterized protein</fullName>
    </submittedName>
</protein>
<feature type="compositionally biased region" description="Low complexity" evidence="1">
    <location>
        <begin position="1"/>
        <end position="11"/>
    </location>
</feature>
<dbReference type="AlphaFoldDB" id="A0A914XDJ2"/>